<keyword evidence="2" id="KW-1185">Reference proteome</keyword>
<dbReference type="EMBL" id="JAXCGZ010000423">
    <property type="protein sequence ID" value="KAK7086011.1"/>
    <property type="molecule type" value="Genomic_DNA"/>
</dbReference>
<dbReference type="AlphaFoldDB" id="A0AAN8XKN4"/>
<name>A0AAN8XKN4_HALRR</name>
<sequence length="67" mass="7702">MAVCWQEGRKFGLSKVVYPDDSDINQVLPGGKLEAKEEVSNRYSAVPDTTAYYLWFIMGYAFQNKKF</sequence>
<protein>
    <submittedName>
        <fullName evidence="1">Uncharacterized protein</fullName>
    </submittedName>
</protein>
<organism evidence="1 2">
    <name type="scientific">Halocaridina rubra</name>
    <name type="common">Hawaiian red shrimp</name>
    <dbReference type="NCBI Taxonomy" id="373956"/>
    <lineage>
        <taxon>Eukaryota</taxon>
        <taxon>Metazoa</taxon>
        <taxon>Ecdysozoa</taxon>
        <taxon>Arthropoda</taxon>
        <taxon>Crustacea</taxon>
        <taxon>Multicrustacea</taxon>
        <taxon>Malacostraca</taxon>
        <taxon>Eumalacostraca</taxon>
        <taxon>Eucarida</taxon>
        <taxon>Decapoda</taxon>
        <taxon>Pleocyemata</taxon>
        <taxon>Caridea</taxon>
        <taxon>Atyoidea</taxon>
        <taxon>Atyidae</taxon>
        <taxon>Halocaridina</taxon>
    </lineage>
</organism>
<evidence type="ECO:0000313" key="2">
    <source>
        <dbReference type="Proteomes" id="UP001381693"/>
    </source>
</evidence>
<gene>
    <name evidence="1" type="ORF">SK128_023253</name>
</gene>
<evidence type="ECO:0000313" key="1">
    <source>
        <dbReference type="EMBL" id="KAK7086011.1"/>
    </source>
</evidence>
<comment type="caution">
    <text evidence="1">The sequence shown here is derived from an EMBL/GenBank/DDBJ whole genome shotgun (WGS) entry which is preliminary data.</text>
</comment>
<accession>A0AAN8XKN4</accession>
<proteinExistence type="predicted"/>
<dbReference type="Proteomes" id="UP001381693">
    <property type="component" value="Unassembled WGS sequence"/>
</dbReference>
<reference evidence="1 2" key="1">
    <citation type="submission" date="2023-11" db="EMBL/GenBank/DDBJ databases">
        <title>Halocaridina rubra genome assembly.</title>
        <authorList>
            <person name="Smith C."/>
        </authorList>
    </citation>
    <scope>NUCLEOTIDE SEQUENCE [LARGE SCALE GENOMIC DNA]</scope>
    <source>
        <strain evidence="1">EP-1</strain>
        <tissue evidence="1">Whole</tissue>
    </source>
</reference>